<organism evidence="3 4">
    <name type="scientific">Ensete ventricosum</name>
    <name type="common">Abyssinian banana</name>
    <name type="synonym">Musa ensete</name>
    <dbReference type="NCBI Taxonomy" id="4639"/>
    <lineage>
        <taxon>Eukaryota</taxon>
        <taxon>Viridiplantae</taxon>
        <taxon>Streptophyta</taxon>
        <taxon>Embryophyta</taxon>
        <taxon>Tracheophyta</taxon>
        <taxon>Spermatophyta</taxon>
        <taxon>Magnoliopsida</taxon>
        <taxon>Liliopsida</taxon>
        <taxon>Zingiberales</taxon>
        <taxon>Musaceae</taxon>
        <taxon>Ensete</taxon>
    </lineage>
</organism>
<feature type="domain" description="DUF4005" evidence="2">
    <location>
        <begin position="142"/>
        <end position="230"/>
    </location>
</feature>
<dbReference type="Proteomes" id="UP000287651">
    <property type="component" value="Unassembled WGS sequence"/>
</dbReference>
<name>A0A426XNI4_ENSVE</name>
<dbReference type="AlphaFoldDB" id="A0A426XNI4"/>
<evidence type="ECO:0000256" key="1">
    <source>
        <dbReference type="SAM" id="MobiDB-lite"/>
    </source>
</evidence>
<feature type="region of interest" description="Disordered" evidence="1">
    <location>
        <begin position="187"/>
        <end position="213"/>
    </location>
</feature>
<dbReference type="EMBL" id="AMZH03018879">
    <property type="protein sequence ID" value="RRT41063.1"/>
    <property type="molecule type" value="Genomic_DNA"/>
</dbReference>
<gene>
    <name evidence="3" type="ORF">B296_00039150</name>
</gene>
<evidence type="ECO:0000313" key="3">
    <source>
        <dbReference type="EMBL" id="RRT41063.1"/>
    </source>
</evidence>
<dbReference type="InterPro" id="IPR025064">
    <property type="entry name" value="DUF4005"/>
</dbReference>
<sequence length="305" mass="33502">METAGIIASCCFLLQRNPSNSSGNIVAWNLFHRWMEERHWNSREAAAKKAGSSASMDDEKSSKILEVDLVKTQLIYKNNHQYSCFTLTPDRNSHSFTTVQDSPLLDLATLQQSVRSPPCVAMQRCLSSMRFPLESVDFGASPQLLYSSSRRGDARKGCFTPSKSECARSLFGGSADYPNYMANTESFRAKARSQSAPKQRPENEKSGSGSLQRSSALHANLANRAYTGAGSCADKSMKSEIKLCRRHDEELNGIGGVTAGFTTLSQWVTAGFTTLSQWVTATRCCCAIPMLVVVAHRGDFACMYV</sequence>
<evidence type="ECO:0000259" key="2">
    <source>
        <dbReference type="Pfam" id="PF13178"/>
    </source>
</evidence>
<comment type="caution">
    <text evidence="3">The sequence shown here is derived from an EMBL/GenBank/DDBJ whole genome shotgun (WGS) entry which is preliminary data.</text>
</comment>
<reference evidence="3 4" key="1">
    <citation type="journal article" date="2014" name="Agronomy (Basel)">
        <title>A Draft Genome Sequence for Ensete ventricosum, the Drought-Tolerant Tree Against Hunger.</title>
        <authorList>
            <person name="Harrison J."/>
            <person name="Moore K.A."/>
            <person name="Paszkiewicz K."/>
            <person name="Jones T."/>
            <person name="Grant M."/>
            <person name="Ambacheew D."/>
            <person name="Muzemil S."/>
            <person name="Studholme D.J."/>
        </authorList>
    </citation>
    <scope>NUCLEOTIDE SEQUENCE [LARGE SCALE GENOMIC DNA]</scope>
</reference>
<dbReference type="Pfam" id="PF13178">
    <property type="entry name" value="DUF4005"/>
    <property type="match status" value="1"/>
</dbReference>
<proteinExistence type="predicted"/>
<protein>
    <recommendedName>
        <fullName evidence="2">DUF4005 domain-containing protein</fullName>
    </recommendedName>
</protein>
<feature type="compositionally biased region" description="Polar residues" evidence="1">
    <location>
        <begin position="187"/>
        <end position="197"/>
    </location>
</feature>
<evidence type="ECO:0000313" key="4">
    <source>
        <dbReference type="Proteomes" id="UP000287651"/>
    </source>
</evidence>
<accession>A0A426XNI4</accession>